<protein>
    <recommendedName>
        <fullName evidence="1">Capsule biosynthesis GfcC-like C-terminal domain-containing protein</fullName>
    </recommendedName>
</protein>
<organism evidence="2 3">
    <name type="scientific">Vreelandella azerica</name>
    <dbReference type="NCBI Taxonomy" id="2732867"/>
    <lineage>
        <taxon>Bacteria</taxon>
        <taxon>Pseudomonadati</taxon>
        <taxon>Pseudomonadota</taxon>
        <taxon>Gammaproteobacteria</taxon>
        <taxon>Oceanospirillales</taxon>
        <taxon>Halomonadaceae</taxon>
        <taxon>Vreelandella</taxon>
    </lineage>
</organism>
<evidence type="ECO:0000313" key="3">
    <source>
        <dbReference type="Proteomes" id="UP000588806"/>
    </source>
</evidence>
<proteinExistence type="predicted"/>
<feature type="domain" description="Capsule biosynthesis GfcC-like C-terminal" evidence="1">
    <location>
        <begin position="94"/>
        <end position="134"/>
    </location>
</feature>
<dbReference type="Gene3D" id="3.10.560.10">
    <property type="entry name" value="Outer membrane lipoprotein wza domain like"/>
    <property type="match status" value="1"/>
</dbReference>
<dbReference type="EMBL" id="JABFHI010000007">
    <property type="protein sequence ID" value="NOG32665.1"/>
    <property type="molecule type" value="Genomic_DNA"/>
</dbReference>
<dbReference type="RefSeq" id="WP_171703128.1">
    <property type="nucleotide sequence ID" value="NZ_JABFHI010000007.1"/>
</dbReference>
<sequence>MHELITLQRAALVSGNDISRSAIAQWRGVIRAQLDEPLRSRDLPASERLPLNELAHWGYCLPPSWVEVWSINGVTRHPWQSSLTLEDVTGSRSHQSSHAWHISPQGQLERHGIADWNKETLSLAPGSRVMVEWPAQYPTMGVNVERSWVNERLPRWLAAQLPGEDCQTWPQEKPQ</sequence>
<evidence type="ECO:0000313" key="2">
    <source>
        <dbReference type="EMBL" id="NOG32665.1"/>
    </source>
</evidence>
<accession>A0A7Y3TZP2</accession>
<name>A0A7Y3TZP2_9GAMM</name>
<keyword evidence="3" id="KW-1185">Reference proteome</keyword>
<reference evidence="2 3" key="1">
    <citation type="submission" date="2020-05" db="EMBL/GenBank/DDBJ databases">
        <authorList>
            <person name="Ruan W."/>
            <person name="Jeon C.O."/>
            <person name="Chun B.H."/>
        </authorList>
    </citation>
    <scope>NUCLEOTIDE SEQUENCE [LARGE SCALE GENOMIC DNA]</scope>
    <source>
        <strain evidence="2 3">TBZ9</strain>
    </source>
</reference>
<dbReference type="Proteomes" id="UP000588806">
    <property type="component" value="Unassembled WGS sequence"/>
</dbReference>
<evidence type="ECO:0000259" key="1">
    <source>
        <dbReference type="Pfam" id="PF06251"/>
    </source>
</evidence>
<gene>
    <name evidence="2" type="ORF">HLB35_14505</name>
</gene>
<dbReference type="InterPro" id="IPR010425">
    <property type="entry name" value="Caps_synth_GfcC-like_C"/>
</dbReference>
<comment type="caution">
    <text evidence="2">The sequence shown here is derived from an EMBL/GenBank/DDBJ whole genome shotgun (WGS) entry which is preliminary data.</text>
</comment>
<reference evidence="2 3" key="2">
    <citation type="submission" date="2020-06" db="EMBL/GenBank/DDBJ databases">
        <title>Halomonas songnenensis sp. nov., a moderately halophilic bacterium isolated from saline and alkaline soils.</title>
        <authorList>
            <person name="Jiang J."/>
            <person name="Pan Y."/>
        </authorList>
    </citation>
    <scope>NUCLEOTIDE SEQUENCE [LARGE SCALE GENOMIC DNA]</scope>
    <source>
        <strain evidence="2 3">TBZ9</strain>
    </source>
</reference>
<dbReference type="AlphaFoldDB" id="A0A7Y3TZP2"/>
<dbReference type="Pfam" id="PF06251">
    <property type="entry name" value="Caps_syn_GfcC_C"/>
    <property type="match status" value="1"/>
</dbReference>